<dbReference type="GO" id="GO:0005829">
    <property type="term" value="C:cytosol"/>
    <property type="evidence" value="ECO:0007669"/>
    <property type="project" value="TreeGrafter"/>
</dbReference>
<name>A0A1H0E0G1_9BACT</name>
<dbReference type="SUPFAM" id="SSF53218">
    <property type="entry name" value="Molybdenum cofactor biosynthesis proteins"/>
    <property type="match status" value="1"/>
</dbReference>
<dbReference type="GO" id="GO:0061599">
    <property type="term" value="F:molybdopterin molybdotransferase activity"/>
    <property type="evidence" value="ECO:0007669"/>
    <property type="project" value="UniProtKB-UniRule"/>
</dbReference>
<comment type="cofactor">
    <cofactor evidence="6">
        <name>Mg(2+)</name>
        <dbReference type="ChEBI" id="CHEBI:18420"/>
    </cofactor>
</comment>
<dbReference type="Gene3D" id="3.40.190.10">
    <property type="entry name" value="Periplasmic binding protein-like II"/>
    <property type="match status" value="1"/>
</dbReference>
<dbReference type="SUPFAM" id="SSF53850">
    <property type="entry name" value="Periplasmic binding protein-like II"/>
    <property type="match status" value="1"/>
</dbReference>
<keyword evidence="6" id="KW-0460">Magnesium</keyword>
<organism evidence="8 9">
    <name type="scientific">Desulfonauticus submarinus</name>
    <dbReference type="NCBI Taxonomy" id="206665"/>
    <lineage>
        <taxon>Bacteria</taxon>
        <taxon>Pseudomonadati</taxon>
        <taxon>Thermodesulfobacteriota</taxon>
        <taxon>Desulfovibrionia</taxon>
        <taxon>Desulfovibrionales</taxon>
        <taxon>Desulfonauticaceae</taxon>
        <taxon>Desulfonauticus</taxon>
    </lineage>
</organism>
<dbReference type="RefSeq" id="WP_092065368.1">
    <property type="nucleotide sequence ID" value="NZ_FNIN01000006.1"/>
</dbReference>
<dbReference type="Proteomes" id="UP000199602">
    <property type="component" value="Unassembled WGS sequence"/>
</dbReference>
<dbReference type="EC" id="2.10.1.1" evidence="6"/>
<comment type="pathway">
    <text evidence="2 6">Cofactor biosynthesis; molybdopterin biosynthesis.</text>
</comment>
<evidence type="ECO:0000256" key="1">
    <source>
        <dbReference type="ARBA" id="ARBA00002901"/>
    </source>
</evidence>
<dbReference type="InterPro" id="IPR001453">
    <property type="entry name" value="MoaB/Mog_dom"/>
</dbReference>
<dbReference type="SMART" id="SM00852">
    <property type="entry name" value="MoCF_biosynth"/>
    <property type="match status" value="1"/>
</dbReference>
<dbReference type="Gene3D" id="3.40.980.10">
    <property type="entry name" value="MoaB/Mog-like domain"/>
    <property type="match status" value="1"/>
</dbReference>
<evidence type="ECO:0000256" key="4">
    <source>
        <dbReference type="ARBA" id="ARBA00023150"/>
    </source>
</evidence>
<dbReference type="AlphaFoldDB" id="A0A1H0E0G1"/>
<dbReference type="UniPathway" id="UPA00344"/>
<dbReference type="InterPro" id="IPR038987">
    <property type="entry name" value="MoeA-like"/>
</dbReference>
<keyword evidence="4 6" id="KW-0501">Molybdenum cofactor biosynthesis</keyword>
<dbReference type="NCBIfam" id="NF011068">
    <property type="entry name" value="PRK14498.1"/>
    <property type="match status" value="1"/>
</dbReference>
<dbReference type="PANTHER" id="PTHR10192">
    <property type="entry name" value="MOLYBDOPTERIN BIOSYNTHESIS PROTEIN"/>
    <property type="match status" value="1"/>
</dbReference>
<comment type="function">
    <text evidence="1 6">Catalyzes the insertion of molybdate into adenylated molybdopterin with the concomitant release of AMP.</text>
</comment>
<keyword evidence="6" id="KW-0808">Transferase</keyword>
<dbReference type="CDD" id="cd00887">
    <property type="entry name" value="MoeA"/>
    <property type="match status" value="1"/>
</dbReference>
<dbReference type="Pfam" id="PF00994">
    <property type="entry name" value="MoCF_biosynth"/>
    <property type="match status" value="1"/>
</dbReference>
<dbReference type="Pfam" id="PF12727">
    <property type="entry name" value="PBP_like"/>
    <property type="match status" value="1"/>
</dbReference>
<comment type="similarity">
    <text evidence="3 6">Belongs to the MoeA family.</text>
</comment>
<dbReference type="Pfam" id="PF03454">
    <property type="entry name" value="MoeA_C"/>
    <property type="match status" value="1"/>
</dbReference>
<dbReference type="InterPro" id="IPR036135">
    <property type="entry name" value="MoeA_linker/N_sf"/>
</dbReference>
<dbReference type="STRING" id="206665.SAMN04488516_10679"/>
<evidence type="ECO:0000256" key="2">
    <source>
        <dbReference type="ARBA" id="ARBA00005046"/>
    </source>
</evidence>
<dbReference type="InterPro" id="IPR005111">
    <property type="entry name" value="MoeA_C_domain_IV"/>
</dbReference>
<evidence type="ECO:0000256" key="5">
    <source>
        <dbReference type="ARBA" id="ARBA00047317"/>
    </source>
</evidence>
<protein>
    <recommendedName>
        <fullName evidence="6">Molybdopterin molybdenumtransferase</fullName>
        <ecNumber evidence="6">2.10.1.1</ecNumber>
    </recommendedName>
</protein>
<dbReference type="InterPro" id="IPR024370">
    <property type="entry name" value="PBP_domain"/>
</dbReference>
<evidence type="ECO:0000313" key="8">
    <source>
        <dbReference type="EMBL" id="SDN75882.1"/>
    </source>
</evidence>
<evidence type="ECO:0000259" key="7">
    <source>
        <dbReference type="SMART" id="SM00852"/>
    </source>
</evidence>
<dbReference type="SUPFAM" id="SSF63867">
    <property type="entry name" value="MoeA C-terminal domain-like"/>
    <property type="match status" value="1"/>
</dbReference>
<comment type="catalytic activity">
    <reaction evidence="5">
        <text>adenylyl-molybdopterin + molybdate = Mo-molybdopterin + AMP + H(+)</text>
        <dbReference type="Rhea" id="RHEA:35047"/>
        <dbReference type="ChEBI" id="CHEBI:15378"/>
        <dbReference type="ChEBI" id="CHEBI:36264"/>
        <dbReference type="ChEBI" id="CHEBI:62727"/>
        <dbReference type="ChEBI" id="CHEBI:71302"/>
        <dbReference type="ChEBI" id="CHEBI:456215"/>
        <dbReference type="EC" id="2.10.1.1"/>
    </reaction>
</comment>
<accession>A0A1H0E0G1</accession>
<feature type="domain" description="MoaB/Mog" evidence="7">
    <location>
        <begin position="177"/>
        <end position="317"/>
    </location>
</feature>
<evidence type="ECO:0000256" key="3">
    <source>
        <dbReference type="ARBA" id="ARBA00010763"/>
    </source>
</evidence>
<reference evidence="8 9" key="1">
    <citation type="submission" date="2016-10" db="EMBL/GenBank/DDBJ databases">
        <authorList>
            <person name="de Groot N.N."/>
        </authorList>
    </citation>
    <scope>NUCLEOTIDE SEQUENCE [LARGE SCALE GENOMIC DNA]</scope>
    <source>
        <strain evidence="8 9">DSM 15269</strain>
    </source>
</reference>
<gene>
    <name evidence="8" type="ORF">SAMN04488516_10679</name>
</gene>
<evidence type="ECO:0000313" key="9">
    <source>
        <dbReference type="Proteomes" id="UP000199602"/>
    </source>
</evidence>
<keyword evidence="6" id="KW-0500">Molybdenum</keyword>
<keyword evidence="6" id="KW-0479">Metal-binding</keyword>
<dbReference type="InterPro" id="IPR036688">
    <property type="entry name" value="MoeA_C_domain_IV_sf"/>
</dbReference>
<proteinExistence type="inferred from homology"/>
<dbReference type="Gene3D" id="3.90.105.10">
    <property type="entry name" value="Molybdopterin biosynthesis moea protein, domain 2"/>
    <property type="match status" value="1"/>
</dbReference>
<dbReference type="InterPro" id="IPR036425">
    <property type="entry name" value="MoaB/Mog-like_dom_sf"/>
</dbReference>
<dbReference type="Pfam" id="PF03453">
    <property type="entry name" value="MoeA_N"/>
    <property type="match status" value="1"/>
</dbReference>
<sequence>MERNIYLNMVSIEEAIKKIKSLLLGKKNILGSEVIPTDKALYRVLSRPVFACYSSPTFHAAAMDGIAVHSNDTFGAREGNPKILIRDRDFIEINTGNPLPEGFDAVIMIEDVVFLDENTVSIEKPAFPWQHVRRIGEDIVATELIFPAGHKISPYDLGTLLSAGIFEVEVREKLKVGIVPTGDEVLDFTLKPNPKAGEVIESNSQVLASLLEDWDCEPVRIPPVGDDFDLLVKKTQALLEEVHILVIGAGSSAGSKDFTKKVMQALGEVVVHGIKAMPGKPSLLGISREGKLIVGAPGYPVSAVICFEYLLRPLIYWLRGENLDDFETINTVLTRPLPSKLGMREFIRVGIGKVGGRYVSIPLPRGAGMITTLSRATGLISIDENSEGFSEGEVVSTRVLRPKREIENALVVIGSHDNLLDLLKNELMSLGEPVFLFSAHVGSLGGLKAIKNKYAHFAGTHLFDPATEDYNFPFIEKILPEEDTVLVNLAIRKQGLIVAKGNPKNIRTLEDLVRDDVVFINRQRGAGTRILLDYYLNKLKIKPTQIKGYDQEEFTHMAVAVNVLTGTADCGLGIMAAAKALNLDFIPLVDERYDLLIRRETLNEPAIQKVLEIISSVTFRQKAESLGGYDLKFSGEIMQPKK</sequence>
<keyword evidence="9" id="KW-1185">Reference proteome</keyword>
<dbReference type="EMBL" id="FNIN01000006">
    <property type="protein sequence ID" value="SDN75882.1"/>
    <property type="molecule type" value="Genomic_DNA"/>
</dbReference>
<dbReference type="GO" id="GO:0006777">
    <property type="term" value="P:Mo-molybdopterin cofactor biosynthetic process"/>
    <property type="evidence" value="ECO:0007669"/>
    <property type="project" value="UniProtKB-UniRule"/>
</dbReference>
<dbReference type="OrthoDB" id="9804758at2"/>
<dbReference type="Gene3D" id="2.40.340.10">
    <property type="entry name" value="MoeA, C-terminal, domain IV"/>
    <property type="match status" value="1"/>
</dbReference>
<dbReference type="PANTHER" id="PTHR10192:SF16">
    <property type="entry name" value="MOLYBDOPTERIN MOLYBDENUMTRANSFERASE"/>
    <property type="match status" value="1"/>
</dbReference>
<evidence type="ECO:0000256" key="6">
    <source>
        <dbReference type="RuleBase" id="RU365090"/>
    </source>
</evidence>
<dbReference type="Gene3D" id="2.170.190.11">
    <property type="entry name" value="Molybdopterin biosynthesis moea protein, domain 3"/>
    <property type="match status" value="1"/>
</dbReference>
<dbReference type="SUPFAM" id="SSF63882">
    <property type="entry name" value="MoeA N-terminal region -like"/>
    <property type="match status" value="1"/>
</dbReference>
<dbReference type="InterPro" id="IPR005110">
    <property type="entry name" value="MoeA_linker/N"/>
</dbReference>
<dbReference type="GO" id="GO:0046872">
    <property type="term" value="F:metal ion binding"/>
    <property type="evidence" value="ECO:0007669"/>
    <property type="project" value="UniProtKB-UniRule"/>
</dbReference>